<dbReference type="STRING" id="3641.A0A061FA47"/>
<feature type="compositionally biased region" description="Basic and acidic residues" evidence="6">
    <location>
        <begin position="529"/>
        <end position="547"/>
    </location>
</feature>
<name>A0A061FA47_THECC</name>
<dbReference type="PANTHER" id="PTHR43811">
    <property type="entry name" value="FKBP-TYPE PEPTIDYL-PROLYL CIS-TRANS ISOMERASE FKPA"/>
    <property type="match status" value="1"/>
</dbReference>
<feature type="region of interest" description="Disordered" evidence="6">
    <location>
        <begin position="99"/>
        <end position="189"/>
    </location>
</feature>
<evidence type="ECO:0000256" key="1">
    <source>
        <dbReference type="ARBA" id="ARBA00000971"/>
    </source>
</evidence>
<evidence type="ECO:0000256" key="5">
    <source>
        <dbReference type="PROSITE-ProRule" id="PRU00277"/>
    </source>
</evidence>
<dbReference type="eggNOG" id="KOG0552">
    <property type="taxonomic scope" value="Eukaryota"/>
</dbReference>
<feature type="compositionally biased region" description="Basic residues" evidence="6">
    <location>
        <begin position="161"/>
        <end position="175"/>
    </location>
</feature>
<dbReference type="Gene3D" id="3.10.50.40">
    <property type="match status" value="1"/>
</dbReference>
<proteinExistence type="predicted"/>
<evidence type="ECO:0000256" key="4">
    <source>
        <dbReference type="ARBA" id="ARBA00023235"/>
    </source>
</evidence>
<dbReference type="Gene3D" id="2.60.120.340">
    <property type="entry name" value="Nucleoplasmin core domain"/>
    <property type="match status" value="1"/>
</dbReference>
<sequence>MAFWGIEVKPGRPFTHSPLSSRLHLSQATLGMGSSMQKSIVQCNVGNKSPVYVCCLFPDKAECCQLNLEFEEAHEVVFSVIGPRSVHLTGYYLPNSSCNHPNDESESYGEDIGESDTERSENSEDSEYGGSFINDDDPPNVPSSPYLSAKSNEEIFDLKKSKNGKGTRRRLRKKYQLSESENEESSQQKVFTSAVAAAEVLDSEFEDTLPISSLCRGNNASDSAKVDVEEKARKEIDNLNNNETEDIVLMSEGTTAAIGVRPESESGVRNEETQKVVLGVDDGMPKKKREVVVKEERFSEDDHGMTGKAVLEQNEQNQKLASNDESVVPNEETQRLVLGVDDGMSKKKRAVLVKEERFPEADHGMTGKAVLEQNEQNQKLPRNDESVVPNEETQKLVLGVDDGMPKKKGEVLVKEERFPEADHGMTGKAILEQNEQNQKLASDDESGVRNEETQKLVLGVDDGMPKRKREELVEEQFPEADHGMTGKAVLEQNQKPACNEEENFQHSLLLASTEVAVEDGAKPMRKRKEQVEEKTFEDNVAEEDKGQKNGSNLDAVTLDVYVEDKETQNQVNEKRRKRKKRRRNKDNGDAMKMGAPLLSGIEKDRSVMDMDGENANDEAIQLSNGMIIEELEMGKPDGKLASLGKKVRVRYTGKLKESGEVFYSSAGKALLKFRLGGEEVPEVWNVGIDGMRVGGKRRLTVPPSMSYRNEGASENIPPDSWLVFDVELVKVR</sequence>
<dbReference type="Pfam" id="PF17800">
    <property type="entry name" value="NPL"/>
    <property type="match status" value="1"/>
</dbReference>
<dbReference type="Proteomes" id="UP000026915">
    <property type="component" value="Chromosome 7"/>
</dbReference>
<feature type="region of interest" description="Disordered" evidence="6">
    <location>
        <begin position="520"/>
        <end position="594"/>
    </location>
</feature>
<comment type="catalytic activity">
    <reaction evidence="1 5">
        <text>[protein]-peptidylproline (omega=180) = [protein]-peptidylproline (omega=0)</text>
        <dbReference type="Rhea" id="RHEA:16237"/>
        <dbReference type="Rhea" id="RHEA-COMP:10747"/>
        <dbReference type="Rhea" id="RHEA-COMP:10748"/>
        <dbReference type="ChEBI" id="CHEBI:83833"/>
        <dbReference type="ChEBI" id="CHEBI:83834"/>
        <dbReference type="EC" id="5.2.1.8"/>
    </reaction>
</comment>
<evidence type="ECO:0000313" key="9">
    <source>
        <dbReference type="Proteomes" id="UP000026915"/>
    </source>
</evidence>
<dbReference type="SUPFAM" id="SSF54534">
    <property type="entry name" value="FKBP-like"/>
    <property type="match status" value="1"/>
</dbReference>
<dbReference type="Gramene" id="EOY14185">
    <property type="protein sequence ID" value="EOY14185"/>
    <property type="gene ID" value="TCM_033459"/>
</dbReference>
<accession>A0A061FA47</accession>
<dbReference type="InterPro" id="IPR041232">
    <property type="entry name" value="NPL"/>
</dbReference>
<evidence type="ECO:0000259" key="7">
    <source>
        <dbReference type="PROSITE" id="PS50059"/>
    </source>
</evidence>
<reference evidence="8 9" key="1">
    <citation type="journal article" date="2013" name="Genome Biol.">
        <title>The genome sequence of the most widely cultivated cacao type and its use to identify candidate genes regulating pod color.</title>
        <authorList>
            <person name="Motamayor J.C."/>
            <person name="Mockaitis K."/>
            <person name="Schmutz J."/>
            <person name="Haiminen N."/>
            <person name="Iii D.L."/>
            <person name="Cornejo O."/>
            <person name="Findley S.D."/>
            <person name="Zheng P."/>
            <person name="Utro F."/>
            <person name="Royaert S."/>
            <person name="Saski C."/>
            <person name="Jenkins J."/>
            <person name="Podicheti R."/>
            <person name="Zhao M."/>
            <person name="Scheffler B.E."/>
            <person name="Stack J.C."/>
            <person name="Feltus F.A."/>
            <person name="Mustiga G.M."/>
            <person name="Amores F."/>
            <person name="Phillips W."/>
            <person name="Marelli J.P."/>
            <person name="May G.D."/>
            <person name="Shapiro H."/>
            <person name="Ma J."/>
            <person name="Bustamante C.D."/>
            <person name="Schnell R.J."/>
            <person name="Main D."/>
            <person name="Gilbert D."/>
            <person name="Parida L."/>
            <person name="Kuhn D.N."/>
        </authorList>
    </citation>
    <scope>NUCLEOTIDE SEQUENCE [LARGE SCALE GENOMIC DNA]</scope>
    <source>
        <strain evidence="9">cv. Matina 1-6</strain>
    </source>
</reference>
<protein>
    <recommendedName>
        <fullName evidence="2 5">peptidylprolyl isomerase</fullName>
        <ecNumber evidence="2 5">5.2.1.8</ecNumber>
    </recommendedName>
</protein>
<dbReference type="EMBL" id="CM001885">
    <property type="protein sequence ID" value="EOY14185.1"/>
    <property type="molecule type" value="Genomic_DNA"/>
</dbReference>
<feature type="compositionally biased region" description="Basic residues" evidence="6">
    <location>
        <begin position="574"/>
        <end position="584"/>
    </location>
</feature>
<feature type="compositionally biased region" description="Acidic residues" evidence="6">
    <location>
        <begin position="104"/>
        <end position="115"/>
    </location>
</feature>
<feature type="compositionally biased region" description="Basic and acidic residues" evidence="6">
    <location>
        <begin position="151"/>
        <end position="160"/>
    </location>
</feature>
<dbReference type="OMA" id="LGVDDGM"/>
<dbReference type="Pfam" id="PF00254">
    <property type="entry name" value="FKBP_C"/>
    <property type="match status" value="1"/>
</dbReference>
<keyword evidence="3 5" id="KW-0697">Rotamase</keyword>
<evidence type="ECO:0000256" key="3">
    <source>
        <dbReference type="ARBA" id="ARBA00023110"/>
    </source>
</evidence>
<gene>
    <name evidence="8" type="ORF">TCM_033459</name>
</gene>
<dbReference type="EC" id="5.2.1.8" evidence="2 5"/>
<evidence type="ECO:0000256" key="6">
    <source>
        <dbReference type="SAM" id="MobiDB-lite"/>
    </source>
</evidence>
<evidence type="ECO:0000256" key="2">
    <source>
        <dbReference type="ARBA" id="ARBA00013194"/>
    </source>
</evidence>
<feature type="domain" description="PPIase FKBP-type" evidence="7">
    <location>
        <begin position="644"/>
        <end position="732"/>
    </location>
</feature>
<dbReference type="GO" id="GO:0003755">
    <property type="term" value="F:peptidyl-prolyl cis-trans isomerase activity"/>
    <property type="evidence" value="ECO:0000318"/>
    <property type="project" value="GO_Central"/>
</dbReference>
<dbReference type="InterPro" id="IPR046357">
    <property type="entry name" value="PPIase_dom_sf"/>
</dbReference>
<dbReference type="PANTHER" id="PTHR43811:SF48">
    <property type="entry name" value="PEPTIDYL-PROLYL CIS-TRANS ISOMERASE FKBP43"/>
    <property type="match status" value="1"/>
</dbReference>
<organism evidence="8 9">
    <name type="scientific">Theobroma cacao</name>
    <name type="common">Cacao</name>
    <name type="synonym">Cocoa</name>
    <dbReference type="NCBI Taxonomy" id="3641"/>
    <lineage>
        <taxon>Eukaryota</taxon>
        <taxon>Viridiplantae</taxon>
        <taxon>Streptophyta</taxon>
        <taxon>Embryophyta</taxon>
        <taxon>Tracheophyta</taxon>
        <taxon>Spermatophyta</taxon>
        <taxon>Magnoliopsida</taxon>
        <taxon>eudicotyledons</taxon>
        <taxon>Gunneridae</taxon>
        <taxon>Pentapetalae</taxon>
        <taxon>rosids</taxon>
        <taxon>malvids</taxon>
        <taxon>Malvales</taxon>
        <taxon>Malvaceae</taxon>
        <taxon>Byttnerioideae</taxon>
        <taxon>Theobroma</taxon>
    </lineage>
</organism>
<dbReference type="PROSITE" id="PS50059">
    <property type="entry name" value="FKBP_PPIASE"/>
    <property type="match status" value="1"/>
</dbReference>
<dbReference type="AlphaFoldDB" id="A0A061FA47"/>
<keyword evidence="4 5" id="KW-0413">Isomerase</keyword>
<evidence type="ECO:0000313" key="8">
    <source>
        <dbReference type="EMBL" id="EOY14185.1"/>
    </source>
</evidence>
<dbReference type="InterPro" id="IPR001179">
    <property type="entry name" value="PPIase_FKBP_dom"/>
</dbReference>
<keyword evidence="9" id="KW-1185">Reference proteome</keyword>
<dbReference type="InParanoid" id="A0A061FA47"/>